<reference evidence="1 2" key="1">
    <citation type="submission" date="2020-07" db="EMBL/GenBank/DDBJ databases">
        <title>Gai3-2, isolated from salt lake.</title>
        <authorList>
            <person name="Cui H."/>
            <person name="Shi X."/>
        </authorList>
    </citation>
    <scope>NUCLEOTIDE SEQUENCE [LARGE SCALE GENOMIC DNA]</scope>
    <source>
        <strain evidence="1 2">Gai3-2</strain>
        <plasmid evidence="1 2">unnamed3</plasmid>
    </source>
</reference>
<gene>
    <name evidence="1" type="ORF">HUG10_20995</name>
</gene>
<name>A0A7D5GEU0_9EURY</name>
<dbReference type="AlphaFoldDB" id="A0A7D5GEU0"/>
<dbReference type="Proteomes" id="UP000509750">
    <property type="component" value="Plasmid unnamed3"/>
</dbReference>
<geneLocation type="plasmid" evidence="1 2">
    <name>unnamed3</name>
</geneLocation>
<keyword evidence="1" id="KW-0614">Plasmid</keyword>
<dbReference type="EMBL" id="CP058532">
    <property type="protein sequence ID" value="QLG30065.1"/>
    <property type="molecule type" value="Genomic_DNA"/>
</dbReference>
<sequence>MARDDRIRIALDNGEVFEISVADAAYVLAKHKYPDKGESHYDERRFFEEDPEEAKWDLPNTVGWDELRAFVTRVEEPAKTDYDDLLMSADLRVIANE</sequence>
<dbReference type="GeneID" id="56031366"/>
<accession>A0A7D5GEU0</accession>
<dbReference type="KEGG" id="halg:HUG10_20995"/>
<keyword evidence="2" id="KW-1185">Reference proteome</keyword>
<evidence type="ECO:0000313" key="2">
    <source>
        <dbReference type="Proteomes" id="UP000509750"/>
    </source>
</evidence>
<organism evidence="1 2">
    <name type="scientific">Halorarum halophilum</name>
    <dbReference type="NCBI Taxonomy" id="2743090"/>
    <lineage>
        <taxon>Archaea</taxon>
        <taxon>Methanobacteriati</taxon>
        <taxon>Methanobacteriota</taxon>
        <taxon>Stenosarchaea group</taxon>
        <taxon>Halobacteria</taxon>
        <taxon>Halobacteriales</taxon>
        <taxon>Haloferacaceae</taxon>
        <taxon>Halorarum</taxon>
    </lineage>
</organism>
<proteinExistence type="predicted"/>
<protein>
    <submittedName>
        <fullName evidence="1">Uncharacterized protein</fullName>
    </submittedName>
</protein>
<dbReference type="RefSeq" id="WP_179171639.1">
    <property type="nucleotide sequence ID" value="NZ_CP058532.1"/>
</dbReference>
<evidence type="ECO:0000313" key="1">
    <source>
        <dbReference type="EMBL" id="QLG30065.1"/>
    </source>
</evidence>